<accession>A0AAW0C828</accession>
<evidence type="ECO:0000313" key="2">
    <source>
        <dbReference type="EMBL" id="KAK7035669.1"/>
    </source>
</evidence>
<gene>
    <name evidence="2" type="ORF">R3P38DRAFT_603207</name>
</gene>
<protein>
    <submittedName>
        <fullName evidence="2">Uncharacterized protein</fullName>
    </submittedName>
</protein>
<sequence>MSAQRRCRRARVGRHTRYHRRQYMPAQQKNGNIDSSTVSAEGVNDAMSTRRCRSLWKCSYQCHGLGCSSSPGNWTETDELCLPPLPPVVVRRSAPIASSSRVRRKSAHTTHCFPPYATPRVLDLARTEPKERIWTPPWPLTLQHPSRPSYHVGYLRRLRGDRLLPPQPAPTHAKSPRELREVKTDRNCILKKGAALINDAAESENES</sequence>
<proteinExistence type="predicted"/>
<evidence type="ECO:0000313" key="3">
    <source>
        <dbReference type="Proteomes" id="UP001362999"/>
    </source>
</evidence>
<dbReference type="EMBL" id="JAWWNJ010000019">
    <property type="protein sequence ID" value="KAK7035669.1"/>
    <property type="molecule type" value="Genomic_DNA"/>
</dbReference>
<keyword evidence="3" id="KW-1185">Reference proteome</keyword>
<dbReference type="AlphaFoldDB" id="A0AAW0C828"/>
<name>A0AAW0C828_9AGAR</name>
<feature type="region of interest" description="Disordered" evidence="1">
    <location>
        <begin position="161"/>
        <end position="185"/>
    </location>
</feature>
<dbReference type="Proteomes" id="UP001362999">
    <property type="component" value="Unassembled WGS sequence"/>
</dbReference>
<feature type="compositionally biased region" description="Basic and acidic residues" evidence="1">
    <location>
        <begin position="175"/>
        <end position="185"/>
    </location>
</feature>
<reference evidence="2 3" key="1">
    <citation type="journal article" date="2024" name="J Genomics">
        <title>Draft genome sequencing and assembly of Favolaschia claudopus CIRM-BRFM 2984 isolated from oak limbs.</title>
        <authorList>
            <person name="Navarro D."/>
            <person name="Drula E."/>
            <person name="Chaduli D."/>
            <person name="Cazenave R."/>
            <person name="Ahrendt S."/>
            <person name="Wang J."/>
            <person name="Lipzen A."/>
            <person name="Daum C."/>
            <person name="Barry K."/>
            <person name="Grigoriev I.V."/>
            <person name="Favel A."/>
            <person name="Rosso M.N."/>
            <person name="Martin F."/>
        </authorList>
    </citation>
    <scope>NUCLEOTIDE SEQUENCE [LARGE SCALE GENOMIC DNA]</scope>
    <source>
        <strain evidence="2 3">CIRM-BRFM 2984</strain>
    </source>
</reference>
<evidence type="ECO:0000256" key="1">
    <source>
        <dbReference type="SAM" id="MobiDB-lite"/>
    </source>
</evidence>
<comment type="caution">
    <text evidence="2">The sequence shown here is derived from an EMBL/GenBank/DDBJ whole genome shotgun (WGS) entry which is preliminary data.</text>
</comment>
<organism evidence="2 3">
    <name type="scientific">Favolaschia claudopus</name>
    <dbReference type="NCBI Taxonomy" id="2862362"/>
    <lineage>
        <taxon>Eukaryota</taxon>
        <taxon>Fungi</taxon>
        <taxon>Dikarya</taxon>
        <taxon>Basidiomycota</taxon>
        <taxon>Agaricomycotina</taxon>
        <taxon>Agaricomycetes</taxon>
        <taxon>Agaricomycetidae</taxon>
        <taxon>Agaricales</taxon>
        <taxon>Marasmiineae</taxon>
        <taxon>Mycenaceae</taxon>
        <taxon>Favolaschia</taxon>
    </lineage>
</organism>